<sequence length="334" mass="37295">MGAIPHAYPAGPVSASVARVSRHSVSSSIDTHLDWNYDDRVGSTFRTLYERGVRAQWSADDVDWSVPVPYGAPLPDDSAFAMSAFRASPLAARGRPMWDAFRWELQVWMVSQFLHGEQAAMVVAGRLVGSLPDLDSKLCAASQAIDEARHLDVFSRYLREKVGDSYPVSPPLRELLDDVLLESRWDVTALGMQIMVEAVAMAAFRLAESTFHDDLIKDLTRRVGRDEARHVSFGVLSLEGLYQQLTTAERAEREGLVLDAAELIRRRFLLVDIWERLDVDPRVGAEFAATDPLMVRYRQAVFSRVCRALRQVDLLTDRVVGGLIGLDLLPTTGR</sequence>
<evidence type="ECO:0000313" key="2">
    <source>
        <dbReference type="Proteomes" id="UP000647017"/>
    </source>
</evidence>
<dbReference type="CDD" id="cd00657">
    <property type="entry name" value="Ferritin_like"/>
    <property type="match status" value="1"/>
</dbReference>
<evidence type="ECO:0000313" key="1">
    <source>
        <dbReference type="EMBL" id="GIJ08915.1"/>
    </source>
</evidence>
<dbReference type="SUPFAM" id="SSF47240">
    <property type="entry name" value="Ferritin-like"/>
    <property type="match status" value="1"/>
</dbReference>
<dbReference type="InterPro" id="IPR012348">
    <property type="entry name" value="RNR-like"/>
</dbReference>
<proteinExistence type="predicted"/>
<dbReference type="EMBL" id="BOOZ01000009">
    <property type="protein sequence ID" value="GIJ08915.1"/>
    <property type="molecule type" value="Genomic_DNA"/>
</dbReference>
<dbReference type="Proteomes" id="UP000647017">
    <property type="component" value="Unassembled WGS sequence"/>
</dbReference>
<comment type="caution">
    <text evidence="1">The sequence shown here is derived from an EMBL/GenBank/DDBJ whole genome shotgun (WGS) entry which is preliminary data.</text>
</comment>
<organism evidence="1 2">
    <name type="scientific">Micromonospora andamanensis</name>
    <dbReference type="NCBI Taxonomy" id="1287068"/>
    <lineage>
        <taxon>Bacteria</taxon>
        <taxon>Bacillati</taxon>
        <taxon>Actinomycetota</taxon>
        <taxon>Actinomycetes</taxon>
        <taxon>Micromonosporales</taxon>
        <taxon>Micromonosporaceae</taxon>
        <taxon>Micromonospora</taxon>
    </lineage>
</organism>
<gene>
    <name evidence="1" type="ORF">Van01_21290</name>
</gene>
<evidence type="ECO:0008006" key="3">
    <source>
        <dbReference type="Google" id="ProtNLM"/>
    </source>
</evidence>
<keyword evidence="2" id="KW-1185">Reference proteome</keyword>
<dbReference type="InterPro" id="IPR009078">
    <property type="entry name" value="Ferritin-like_SF"/>
</dbReference>
<reference evidence="1 2" key="1">
    <citation type="submission" date="2021-01" db="EMBL/GenBank/DDBJ databases">
        <title>Whole genome shotgun sequence of Verrucosispora andamanensis NBRC 109075.</title>
        <authorList>
            <person name="Komaki H."/>
            <person name="Tamura T."/>
        </authorList>
    </citation>
    <scope>NUCLEOTIDE SEQUENCE [LARGE SCALE GENOMIC DNA]</scope>
    <source>
        <strain evidence="1 2">NBRC 109075</strain>
    </source>
</reference>
<protein>
    <recommendedName>
        <fullName evidence="3">Ferritin-like domain-containing protein</fullName>
    </recommendedName>
</protein>
<name>A0ABQ4HTH8_9ACTN</name>
<dbReference type="Gene3D" id="1.10.620.20">
    <property type="entry name" value="Ribonucleotide Reductase, subunit A"/>
    <property type="match status" value="1"/>
</dbReference>
<accession>A0ABQ4HTH8</accession>